<dbReference type="RefSeq" id="XP_019647907.1">
    <property type="nucleotide sequence ID" value="XM_019792348.1"/>
</dbReference>
<protein>
    <submittedName>
        <fullName evidence="3 4">Sterile alpha motif domain-containing protein 15-like isoform X1</fullName>
    </submittedName>
    <submittedName>
        <fullName evidence="5">Sterile alpha motif domain-containing protein 15-like isoform X2</fullName>
    </submittedName>
</protein>
<evidence type="ECO:0000313" key="3">
    <source>
        <dbReference type="RefSeq" id="XP_019647907.1"/>
    </source>
</evidence>
<proteinExistence type="predicted"/>
<gene>
    <name evidence="3 4 5" type="primary">LOC109488174</name>
</gene>
<evidence type="ECO:0000313" key="2">
    <source>
        <dbReference type="Proteomes" id="UP000515135"/>
    </source>
</evidence>
<dbReference type="AlphaFoldDB" id="A0A6P5AXZ5"/>
<evidence type="ECO:0000259" key="1">
    <source>
        <dbReference type="PROSITE" id="PS50105"/>
    </source>
</evidence>
<dbReference type="PANTHER" id="PTHR46829:SF1">
    <property type="entry name" value="STERILE ALPHA MOTIF DOMAIN-CONTAINING PROTEIN 15"/>
    <property type="match status" value="1"/>
</dbReference>
<feature type="domain" description="SAM" evidence="1">
    <location>
        <begin position="22"/>
        <end position="85"/>
    </location>
</feature>
<dbReference type="SMART" id="SM00454">
    <property type="entry name" value="SAM"/>
    <property type="match status" value="1"/>
</dbReference>
<accession>A0A6P5AXZ5</accession>
<name>A0A6P5AXZ5_BRABE</name>
<dbReference type="RefSeq" id="XP_019647908.1">
    <property type="nucleotide sequence ID" value="XM_019792349.1"/>
</dbReference>
<organism evidence="2 3">
    <name type="scientific">Branchiostoma belcheri</name>
    <name type="common">Amphioxus</name>
    <dbReference type="NCBI Taxonomy" id="7741"/>
    <lineage>
        <taxon>Eukaryota</taxon>
        <taxon>Metazoa</taxon>
        <taxon>Chordata</taxon>
        <taxon>Cephalochordata</taxon>
        <taxon>Leptocardii</taxon>
        <taxon>Amphioxiformes</taxon>
        <taxon>Branchiostomatidae</taxon>
        <taxon>Branchiostoma</taxon>
    </lineage>
</organism>
<keyword evidence="2" id="KW-1185">Reference proteome</keyword>
<dbReference type="Proteomes" id="UP000515135">
    <property type="component" value="Unplaced"/>
</dbReference>
<dbReference type="Pfam" id="PF00536">
    <property type="entry name" value="SAM_1"/>
    <property type="match status" value="1"/>
</dbReference>
<dbReference type="CDD" id="cd09530">
    <property type="entry name" value="SAM_Samd14"/>
    <property type="match status" value="1"/>
</dbReference>
<sequence>MAAAARERDREIEMAVPNCLHWSCEDVADWIEQLGFPQYRECFTTNLINGRKLIQVDCSSLPRLGITDFEHMKLIARSVRELLSIEEPRWDRSISLHPREPMGMFLERKSKTGKRADNLTYAGFLKGK</sequence>
<evidence type="ECO:0000313" key="4">
    <source>
        <dbReference type="RefSeq" id="XP_019647908.1"/>
    </source>
</evidence>
<dbReference type="InterPro" id="IPR001660">
    <property type="entry name" value="SAM"/>
</dbReference>
<dbReference type="Gene3D" id="1.10.150.50">
    <property type="entry name" value="Transcription Factor, Ets-1"/>
    <property type="match status" value="1"/>
</dbReference>
<dbReference type="OrthoDB" id="6133291at2759"/>
<dbReference type="SUPFAM" id="SSF47769">
    <property type="entry name" value="SAM/Pointed domain"/>
    <property type="match status" value="1"/>
</dbReference>
<dbReference type="KEGG" id="bbel:109488174"/>
<dbReference type="GeneID" id="109488174"/>
<dbReference type="PANTHER" id="PTHR46829">
    <property type="entry name" value="STERILE ALPHA MOTIF DOMAIN-CONTAINING PROTEIN 15"/>
    <property type="match status" value="1"/>
</dbReference>
<dbReference type="InterPro" id="IPR013761">
    <property type="entry name" value="SAM/pointed_sf"/>
</dbReference>
<dbReference type="PROSITE" id="PS50105">
    <property type="entry name" value="SAM_DOMAIN"/>
    <property type="match status" value="1"/>
</dbReference>
<dbReference type="RefSeq" id="XP_019647909.1">
    <property type="nucleotide sequence ID" value="XM_019792350.1"/>
</dbReference>
<reference evidence="3 4" key="1">
    <citation type="submission" date="2025-04" db="UniProtKB">
        <authorList>
            <consortium name="RefSeq"/>
        </authorList>
    </citation>
    <scope>IDENTIFICATION</scope>
    <source>
        <tissue evidence="3 4">Gonad</tissue>
    </source>
</reference>
<evidence type="ECO:0000313" key="5">
    <source>
        <dbReference type="RefSeq" id="XP_019647909.1"/>
    </source>
</evidence>